<dbReference type="Proteomes" id="UP000219559">
    <property type="component" value="Unassembled WGS sequence"/>
</dbReference>
<dbReference type="PROSITE" id="PS51462">
    <property type="entry name" value="NUDIX"/>
    <property type="match status" value="1"/>
</dbReference>
<comment type="caution">
    <text evidence="2">The sequence shown here is derived from an EMBL/GenBank/DDBJ whole genome shotgun (WGS) entry which is preliminary data.</text>
</comment>
<sequence>MCVFYAGKHDRPPIVFAIKRIEVTEKLITPTVVSDSYEVSITVDCAVFGFHEGVLKVLLVKRSIAPYKDHWLLPGGIMEKDQTLEEAVNQVLYHLTGMSDIHQEQVKIYSKVDRHPAKRVVTVCFYALVKPENHPVIAKNHISEVAWFPINEPLPSLAFDHATLFSDAHETLKQNLKRRLLFGELLADAFTLKELQDLYESILNEQLDRRNFRKKMMQLDLLEATGEKKIGVRGGPELYRIKKQSRS</sequence>
<dbReference type="EMBL" id="NBWU01000002">
    <property type="protein sequence ID" value="PCE64761.1"/>
    <property type="molecule type" value="Genomic_DNA"/>
</dbReference>
<dbReference type="InterPro" id="IPR015797">
    <property type="entry name" value="NUDIX_hydrolase-like_dom_sf"/>
</dbReference>
<evidence type="ECO:0000313" key="2">
    <source>
        <dbReference type="EMBL" id="PCE64761.1"/>
    </source>
</evidence>
<evidence type="ECO:0000313" key="3">
    <source>
        <dbReference type="Proteomes" id="UP000219559"/>
    </source>
</evidence>
<dbReference type="AlphaFoldDB" id="A0A2A4G8M1"/>
<dbReference type="Pfam" id="PF00293">
    <property type="entry name" value="NUDIX"/>
    <property type="match status" value="1"/>
</dbReference>
<keyword evidence="3" id="KW-1185">Reference proteome</keyword>
<dbReference type="InterPro" id="IPR054105">
    <property type="entry name" value="WHD_NrtR"/>
</dbReference>
<dbReference type="PANTHER" id="PTHR43736:SF4">
    <property type="entry name" value="SLR1690 PROTEIN"/>
    <property type="match status" value="1"/>
</dbReference>
<proteinExistence type="predicted"/>
<name>A0A2A4G8M1_9FLAO</name>
<dbReference type="InterPro" id="IPR036390">
    <property type="entry name" value="WH_DNA-bd_sf"/>
</dbReference>
<dbReference type="SUPFAM" id="SSF55811">
    <property type="entry name" value="Nudix"/>
    <property type="match status" value="1"/>
</dbReference>
<reference evidence="2 3" key="1">
    <citation type="submission" date="2017-04" db="EMBL/GenBank/DDBJ databases">
        <title>A new member of the family Flavobacteriaceae isolated from ascidians.</title>
        <authorList>
            <person name="Chen L."/>
        </authorList>
    </citation>
    <scope>NUCLEOTIDE SEQUENCE [LARGE SCALE GENOMIC DNA]</scope>
    <source>
        <strain evidence="2 3">HQA918</strain>
    </source>
</reference>
<gene>
    <name evidence="2" type="ORF">B7P33_06205</name>
</gene>
<feature type="domain" description="Nudix hydrolase" evidence="1">
    <location>
        <begin position="40"/>
        <end position="173"/>
    </location>
</feature>
<dbReference type="OrthoDB" id="9786141at2"/>
<organism evidence="2 3">
    <name type="scientific">Sediminicola luteus</name>
    <dbReference type="NCBI Taxonomy" id="319238"/>
    <lineage>
        <taxon>Bacteria</taxon>
        <taxon>Pseudomonadati</taxon>
        <taxon>Bacteroidota</taxon>
        <taxon>Flavobacteriia</taxon>
        <taxon>Flavobacteriales</taxon>
        <taxon>Flavobacteriaceae</taxon>
        <taxon>Sediminicola</taxon>
    </lineage>
</organism>
<dbReference type="PANTHER" id="PTHR43736">
    <property type="entry name" value="ADP-RIBOSE PYROPHOSPHATASE"/>
    <property type="match status" value="1"/>
</dbReference>
<dbReference type="Gene3D" id="1.10.10.10">
    <property type="entry name" value="Winged helix-like DNA-binding domain superfamily/Winged helix DNA-binding domain"/>
    <property type="match status" value="1"/>
</dbReference>
<dbReference type="Pfam" id="PF21906">
    <property type="entry name" value="WHD_NrtR"/>
    <property type="match status" value="1"/>
</dbReference>
<dbReference type="Gene3D" id="3.90.79.10">
    <property type="entry name" value="Nucleoside Triphosphate Pyrophosphohydrolase"/>
    <property type="match status" value="1"/>
</dbReference>
<accession>A0A2A4G8M1</accession>
<dbReference type="CDD" id="cd18873">
    <property type="entry name" value="NUDIX_NadM_like"/>
    <property type="match status" value="1"/>
</dbReference>
<evidence type="ECO:0000259" key="1">
    <source>
        <dbReference type="PROSITE" id="PS51462"/>
    </source>
</evidence>
<protein>
    <recommendedName>
        <fullName evidence="1">Nudix hydrolase domain-containing protein</fullName>
    </recommendedName>
</protein>
<dbReference type="SUPFAM" id="SSF46785">
    <property type="entry name" value="Winged helix' DNA-binding domain"/>
    <property type="match status" value="1"/>
</dbReference>
<dbReference type="InterPro" id="IPR036388">
    <property type="entry name" value="WH-like_DNA-bd_sf"/>
</dbReference>
<dbReference type="InterPro" id="IPR000086">
    <property type="entry name" value="NUDIX_hydrolase_dom"/>
</dbReference>